<gene>
    <name evidence="2" type="ORF">SCHPADRAFT_896792</name>
</gene>
<sequence length="435" mass="49121">MTYNLHSFEVTPYESTIIFVQDALPAGRVVELARQRETFVMKPFDLSTEHLDSKFEYWATGLVSVQAMRVRAEGLRKDPKPSDSPRLSCPTPHGNRNTFKDIKFLSQPSANVPCWMSYEMSGHDLLDAGYVRVRGAGVYSQIAKFTVRSAVTSGYQVASSSPRSTVVSLEHCTGLRTLRIPVTDALAIGSGPTTIHLDNTHFTITMYDINSQERQAHHMFMTMSAFEYRQINNHELLGLAAAYHAACKFTDWVHINNRLPQTHVHAQNKIISYARSFIKEQIQTKNLNLDLGRAEQFALASLYKRIYNPNPAAWRVEHMTLARAFENWREPEEQEVPEPQRWAADEYNYGRFGSDNYSNLRSPFRTPPVNPLPLPPQSITVMPAAVNPKPPSDSPPPPPPPPPPSGGCNPSPFGNVDPKDFKQILDVFARLYWRP</sequence>
<feature type="region of interest" description="Disordered" evidence="1">
    <location>
        <begin position="360"/>
        <end position="419"/>
    </location>
</feature>
<dbReference type="EMBL" id="KQ086442">
    <property type="protein sequence ID" value="KLO04752.1"/>
    <property type="molecule type" value="Genomic_DNA"/>
</dbReference>
<evidence type="ECO:0000313" key="3">
    <source>
        <dbReference type="Proteomes" id="UP000053477"/>
    </source>
</evidence>
<dbReference type="AlphaFoldDB" id="A0A0H2R0H2"/>
<proteinExistence type="predicted"/>
<dbReference type="InParanoid" id="A0A0H2R0H2"/>
<organism evidence="2 3">
    <name type="scientific">Schizopora paradoxa</name>
    <dbReference type="NCBI Taxonomy" id="27342"/>
    <lineage>
        <taxon>Eukaryota</taxon>
        <taxon>Fungi</taxon>
        <taxon>Dikarya</taxon>
        <taxon>Basidiomycota</taxon>
        <taxon>Agaricomycotina</taxon>
        <taxon>Agaricomycetes</taxon>
        <taxon>Hymenochaetales</taxon>
        <taxon>Schizoporaceae</taxon>
        <taxon>Schizopora</taxon>
    </lineage>
</organism>
<name>A0A0H2R0H2_9AGAM</name>
<feature type="region of interest" description="Disordered" evidence="1">
    <location>
        <begin position="74"/>
        <end position="94"/>
    </location>
</feature>
<reference evidence="2 3" key="1">
    <citation type="submission" date="2015-04" db="EMBL/GenBank/DDBJ databases">
        <title>Complete genome sequence of Schizopora paradoxa KUC8140, a cosmopolitan wood degrader in East Asia.</title>
        <authorList>
            <consortium name="DOE Joint Genome Institute"/>
            <person name="Min B."/>
            <person name="Park H."/>
            <person name="Jang Y."/>
            <person name="Kim J.-J."/>
            <person name="Kim K.H."/>
            <person name="Pangilinan J."/>
            <person name="Lipzen A."/>
            <person name="Riley R."/>
            <person name="Grigoriev I.V."/>
            <person name="Spatafora J.W."/>
            <person name="Choi I.-G."/>
        </authorList>
    </citation>
    <scope>NUCLEOTIDE SEQUENCE [LARGE SCALE GENOMIC DNA]</scope>
    <source>
        <strain evidence="2 3">KUC8140</strain>
    </source>
</reference>
<keyword evidence="3" id="KW-1185">Reference proteome</keyword>
<evidence type="ECO:0000313" key="2">
    <source>
        <dbReference type="EMBL" id="KLO04752.1"/>
    </source>
</evidence>
<protein>
    <submittedName>
        <fullName evidence="2">Uncharacterized protein</fullName>
    </submittedName>
</protein>
<accession>A0A0H2R0H2</accession>
<dbReference type="Proteomes" id="UP000053477">
    <property type="component" value="Unassembled WGS sequence"/>
</dbReference>
<feature type="compositionally biased region" description="Pro residues" evidence="1">
    <location>
        <begin position="388"/>
        <end position="405"/>
    </location>
</feature>
<feature type="compositionally biased region" description="Basic and acidic residues" evidence="1">
    <location>
        <begin position="74"/>
        <end position="83"/>
    </location>
</feature>
<feature type="compositionally biased region" description="Pro residues" evidence="1">
    <location>
        <begin position="365"/>
        <end position="376"/>
    </location>
</feature>
<evidence type="ECO:0000256" key="1">
    <source>
        <dbReference type="SAM" id="MobiDB-lite"/>
    </source>
</evidence>